<sequence>MQITSQASSIPLINNKTLIAKRKHFQLISALAMSIHKSQGGTYDAIVYEYDRKHPKDLVYVALTRVTRIEG</sequence>
<protein>
    <submittedName>
        <fullName evidence="2">UvrD_C_2 domain-containing protein</fullName>
    </submittedName>
</protein>
<name>A0A8X6SFH3_TRICX</name>
<dbReference type="Proteomes" id="UP000887159">
    <property type="component" value="Unassembled WGS sequence"/>
</dbReference>
<dbReference type="InterPro" id="IPR027785">
    <property type="entry name" value="UvrD-like_helicase_C"/>
</dbReference>
<comment type="caution">
    <text evidence="2">The sequence shown here is derived from an EMBL/GenBank/DDBJ whole genome shotgun (WGS) entry which is preliminary data.</text>
</comment>
<dbReference type="InterPro" id="IPR027417">
    <property type="entry name" value="P-loop_NTPase"/>
</dbReference>
<evidence type="ECO:0000313" key="2">
    <source>
        <dbReference type="EMBL" id="GFY10498.1"/>
    </source>
</evidence>
<gene>
    <name evidence="2" type="primary">g.46397</name>
    <name evidence="2" type="ORF">TNCV_2565261</name>
</gene>
<evidence type="ECO:0000259" key="1">
    <source>
        <dbReference type="Pfam" id="PF13538"/>
    </source>
</evidence>
<keyword evidence="3" id="KW-1185">Reference proteome</keyword>
<dbReference type="CDD" id="cd18809">
    <property type="entry name" value="SF1_C_RecD"/>
    <property type="match status" value="1"/>
</dbReference>
<accession>A0A8X6SFH3</accession>
<organism evidence="2 3">
    <name type="scientific">Trichonephila clavipes</name>
    <name type="common">Golden silk orbweaver</name>
    <name type="synonym">Nephila clavipes</name>
    <dbReference type="NCBI Taxonomy" id="2585209"/>
    <lineage>
        <taxon>Eukaryota</taxon>
        <taxon>Metazoa</taxon>
        <taxon>Ecdysozoa</taxon>
        <taxon>Arthropoda</taxon>
        <taxon>Chelicerata</taxon>
        <taxon>Arachnida</taxon>
        <taxon>Araneae</taxon>
        <taxon>Araneomorphae</taxon>
        <taxon>Entelegynae</taxon>
        <taxon>Araneoidea</taxon>
        <taxon>Nephilidae</taxon>
        <taxon>Trichonephila</taxon>
    </lineage>
</organism>
<dbReference type="AlphaFoldDB" id="A0A8X6SFH3"/>
<proteinExistence type="predicted"/>
<dbReference type="SUPFAM" id="SSF52540">
    <property type="entry name" value="P-loop containing nucleoside triphosphate hydrolases"/>
    <property type="match status" value="1"/>
</dbReference>
<dbReference type="Pfam" id="PF13538">
    <property type="entry name" value="UvrD_C_2"/>
    <property type="match status" value="1"/>
</dbReference>
<evidence type="ECO:0000313" key="3">
    <source>
        <dbReference type="Proteomes" id="UP000887159"/>
    </source>
</evidence>
<feature type="domain" description="UvrD-like helicase C-terminal" evidence="1">
    <location>
        <begin position="30"/>
        <end position="65"/>
    </location>
</feature>
<dbReference type="EMBL" id="BMAU01021298">
    <property type="protein sequence ID" value="GFY10498.1"/>
    <property type="molecule type" value="Genomic_DNA"/>
</dbReference>
<dbReference type="Gene3D" id="3.40.50.300">
    <property type="entry name" value="P-loop containing nucleotide triphosphate hydrolases"/>
    <property type="match status" value="1"/>
</dbReference>
<reference evidence="2" key="1">
    <citation type="submission" date="2020-08" db="EMBL/GenBank/DDBJ databases">
        <title>Multicomponent nature underlies the extraordinary mechanical properties of spider dragline silk.</title>
        <authorList>
            <person name="Kono N."/>
            <person name="Nakamura H."/>
            <person name="Mori M."/>
            <person name="Yoshida Y."/>
            <person name="Ohtoshi R."/>
            <person name="Malay A.D."/>
            <person name="Moran D.A.P."/>
            <person name="Tomita M."/>
            <person name="Numata K."/>
            <person name="Arakawa K."/>
        </authorList>
    </citation>
    <scope>NUCLEOTIDE SEQUENCE</scope>
</reference>